<name>A0A1G1YUT8_9BACT</name>
<dbReference type="InterPro" id="IPR039425">
    <property type="entry name" value="RNA_pol_sigma-70-like"/>
</dbReference>
<dbReference type="InterPro" id="IPR000838">
    <property type="entry name" value="RNA_pol_sigma70_ECF_CS"/>
</dbReference>
<dbReference type="GO" id="GO:0003677">
    <property type="term" value="F:DNA binding"/>
    <property type="evidence" value="ECO:0007669"/>
    <property type="project" value="UniProtKB-KW"/>
</dbReference>
<dbReference type="Gene3D" id="1.10.10.10">
    <property type="entry name" value="Winged helix-like DNA-binding domain superfamily/Winged helix DNA-binding domain"/>
    <property type="match status" value="1"/>
</dbReference>
<comment type="caution">
    <text evidence="9">The sequence shown here is derived from an EMBL/GenBank/DDBJ whole genome shotgun (WGS) entry which is preliminary data.</text>
</comment>
<dbReference type="InterPro" id="IPR007630">
    <property type="entry name" value="RNA_pol_sigma70_r4"/>
</dbReference>
<dbReference type="AlphaFoldDB" id="A0A1G1YUT8"/>
<dbReference type="InterPro" id="IPR013324">
    <property type="entry name" value="RNA_pol_sigma_r3/r4-like"/>
</dbReference>
<dbReference type="Pfam" id="PF04545">
    <property type="entry name" value="Sigma70_r4"/>
    <property type="match status" value="1"/>
</dbReference>
<evidence type="ECO:0000313" key="10">
    <source>
        <dbReference type="Proteomes" id="UP000178179"/>
    </source>
</evidence>
<protein>
    <recommendedName>
        <fullName evidence="6">RNA polymerase sigma factor</fullName>
    </recommendedName>
</protein>
<evidence type="ECO:0000256" key="1">
    <source>
        <dbReference type="ARBA" id="ARBA00010641"/>
    </source>
</evidence>
<dbReference type="Proteomes" id="UP000178179">
    <property type="component" value="Unassembled WGS sequence"/>
</dbReference>
<keyword evidence="4 6" id="KW-0238">DNA-binding</keyword>
<evidence type="ECO:0000256" key="2">
    <source>
        <dbReference type="ARBA" id="ARBA00023015"/>
    </source>
</evidence>
<keyword evidence="5 6" id="KW-0804">Transcription</keyword>
<evidence type="ECO:0000256" key="4">
    <source>
        <dbReference type="ARBA" id="ARBA00023125"/>
    </source>
</evidence>
<reference evidence="9 10" key="1">
    <citation type="journal article" date="2016" name="Nat. Commun.">
        <title>Thousands of microbial genomes shed light on interconnected biogeochemical processes in an aquifer system.</title>
        <authorList>
            <person name="Anantharaman K."/>
            <person name="Brown C.T."/>
            <person name="Hug L.A."/>
            <person name="Sharon I."/>
            <person name="Castelle C.J."/>
            <person name="Probst A.J."/>
            <person name="Thomas B.C."/>
            <person name="Singh A."/>
            <person name="Wilkins M.J."/>
            <person name="Karaoz U."/>
            <person name="Brodie E.L."/>
            <person name="Williams K.H."/>
            <person name="Hubbard S.S."/>
            <person name="Banfield J.F."/>
        </authorList>
    </citation>
    <scope>NUCLEOTIDE SEQUENCE [LARGE SCALE GENOMIC DNA]</scope>
</reference>
<feature type="domain" description="RNA polymerase sigma-70 region 4" evidence="8">
    <location>
        <begin position="124"/>
        <end position="172"/>
    </location>
</feature>
<evidence type="ECO:0000259" key="8">
    <source>
        <dbReference type="Pfam" id="PF04545"/>
    </source>
</evidence>
<sequence length="178" mass="20456">MEGEKNLVEKARKGNSEAFGILYDYYLPKIYRFVLFKVSHKQQAEDITQHAFMKAWENMGGYKPQGHPFGSWLYRIARNSVIDYYRKNEFSVDIEAVSPEALGIDNSLIAKLEVKLEWEKILNAIGGLTEVEQDVLIMRFVEDLPHGEVARAVDKSENAVKVIQHRALKKLKVTLSKK</sequence>
<keyword evidence="2 6" id="KW-0805">Transcription regulation</keyword>
<accession>A0A1G1YUT8</accession>
<dbReference type="NCBIfam" id="TIGR02937">
    <property type="entry name" value="sigma70-ECF"/>
    <property type="match status" value="1"/>
</dbReference>
<organism evidence="9 10">
    <name type="scientific">Candidatus Colwellbacteria bacterium GWA2_46_10</name>
    <dbReference type="NCBI Taxonomy" id="1797684"/>
    <lineage>
        <taxon>Bacteria</taxon>
        <taxon>Candidatus Colwelliibacteriota</taxon>
    </lineage>
</organism>
<evidence type="ECO:0000313" key="9">
    <source>
        <dbReference type="EMBL" id="OGY56132.1"/>
    </source>
</evidence>
<dbReference type="Pfam" id="PF04542">
    <property type="entry name" value="Sigma70_r2"/>
    <property type="match status" value="1"/>
</dbReference>
<dbReference type="InterPro" id="IPR013325">
    <property type="entry name" value="RNA_pol_sigma_r2"/>
</dbReference>
<proteinExistence type="inferred from homology"/>
<feature type="domain" description="RNA polymerase sigma-70 region 2" evidence="7">
    <location>
        <begin position="22"/>
        <end position="88"/>
    </location>
</feature>
<gene>
    <name evidence="9" type="ORF">A2119_02915</name>
</gene>
<dbReference type="InterPro" id="IPR014284">
    <property type="entry name" value="RNA_pol_sigma-70_dom"/>
</dbReference>
<dbReference type="GO" id="GO:0016987">
    <property type="term" value="F:sigma factor activity"/>
    <property type="evidence" value="ECO:0007669"/>
    <property type="project" value="UniProtKB-KW"/>
</dbReference>
<dbReference type="SUPFAM" id="SSF88946">
    <property type="entry name" value="Sigma2 domain of RNA polymerase sigma factors"/>
    <property type="match status" value="1"/>
</dbReference>
<dbReference type="CDD" id="cd06171">
    <property type="entry name" value="Sigma70_r4"/>
    <property type="match status" value="1"/>
</dbReference>
<evidence type="ECO:0000256" key="6">
    <source>
        <dbReference type="RuleBase" id="RU000716"/>
    </source>
</evidence>
<dbReference type="PANTHER" id="PTHR43133:SF57">
    <property type="entry name" value="RNA POLYMERASE SIGMA-70 FACTOR"/>
    <property type="match status" value="1"/>
</dbReference>
<evidence type="ECO:0000259" key="7">
    <source>
        <dbReference type="Pfam" id="PF04542"/>
    </source>
</evidence>
<dbReference type="InterPro" id="IPR007627">
    <property type="entry name" value="RNA_pol_sigma70_r2"/>
</dbReference>
<dbReference type="PANTHER" id="PTHR43133">
    <property type="entry name" value="RNA POLYMERASE ECF-TYPE SIGMA FACTO"/>
    <property type="match status" value="1"/>
</dbReference>
<dbReference type="Gene3D" id="1.10.1740.10">
    <property type="match status" value="1"/>
</dbReference>
<dbReference type="SUPFAM" id="SSF88659">
    <property type="entry name" value="Sigma3 and sigma4 domains of RNA polymerase sigma factors"/>
    <property type="match status" value="1"/>
</dbReference>
<dbReference type="GO" id="GO:0006352">
    <property type="term" value="P:DNA-templated transcription initiation"/>
    <property type="evidence" value="ECO:0007669"/>
    <property type="project" value="InterPro"/>
</dbReference>
<dbReference type="PROSITE" id="PS01063">
    <property type="entry name" value="SIGMA70_ECF"/>
    <property type="match status" value="1"/>
</dbReference>
<keyword evidence="3 6" id="KW-0731">Sigma factor</keyword>
<evidence type="ECO:0000256" key="3">
    <source>
        <dbReference type="ARBA" id="ARBA00023082"/>
    </source>
</evidence>
<dbReference type="InterPro" id="IPR036388">
    <property type="entry name" value="WH-like_DNA-bd_sf"/>
</dbReference>
<evidence type="ECO:0000256" key="5">
    <source>
        <dbReference type="ARBA" id="ARBA00023163"/>
    </source>
</evidence>
<comment type="similarity">
    <text evidence="1 6">Belongs to the sigma-70 factor family. ECF subfamily.</text>
</comment>
<dbReference type="EMBL" id="MHIS01000021">
    <property type="protein sequence ID" value="OGY56132.1"/>
    <property type="molecule type" value="Genomic_DNA"/>
</dbReference>